<evidence type="ECO:0000256" key="6">
    <source>
        <dbReference type="ARBA" id="ARBA00022840"/>
    </source>
</evidence>
<keyword evidence="5 10" id="KW-0418">Kinase</keyword>
<keyword evidence="4" id="KW-0547">Nucleotide-binding</keyword>
<dbReference type="Pfam" id="PF02518">
    <property type="entry name" value="HATPase_c"/>
    <property type="match status" value="1"/>
</dbReference>
<dbReference type="InterPro" id="IPR004358">
    <property type="entry name" value="Sig_transdc_His_kin-like_C"/>
</dbReference>
<evidence type="ECO:0000313" key="11">
    <source>
        <dbReference type="Proteomes" id="UP000620550"/>
    </source>
</evidence>
<evidence type="ECO:0000256" key="7">
    <source>
        <dbReference type="ARBA" id="ARBA00023012"/>
    </source>
</evidence>
<reference evidence="11" key="1">
    <citation type="journal article" date="2019" name="Int. J. Syst. Evol. Microbiol.">
        <title>The Global Catalogue of Microorganisms (GCM) 10K type strain sequencing project: providing services to taxonomists for standard genome sequencing and annotation.</title>
        <authorList>
            <consortium name="The Broad Institute Genomics Platform"/>
            <consortium name="The Broad Institute Genome Sequencing Center for Infectious Disease"/>
            <person name="Wu L."/>
            <person name="Ma J."/>
        </authorList>
    </citation>
    <scope>NUCLEOTIDE SEQUENCE [LARGE SCALE GENOMIC DNA]</scope>
    <source>
        <strain evidence="11">CGMCC 1.12966</strain>
    </source>
</reference>
<dbReference type="PRINTS" id="PR00344">
    <property type="entry name" value="BCTRLSENSOR"/>
</dbReference>
<feature type="domain" description="Histidine kinase" evidence="9">
    <location>
        <begin position="233"/>
        <end position="446"/>
    </location>
</feature>
<keyword evidence="6" id="KW-0067">ATP-binding</keyword>
<dbReference type="PANTHER" id="PTHR43065">
    <property type="entry name" value="SENSOR HISTIDINE KINASE"/>
    <property type="match status" value="1"/>
</dbReference>
<dbReference type="InterPro" id="IPR005467">
    <property type="entry name" value="His_kinase_dom"/>
</dbReference>
<dbReference type="PROSITE" id="PS50109">
    <property type="entry name" value="HIS_KIN"/>
    <property type="match status" value="1"/>
</dbReference>
<evidence type="ECO:0000256" key="5">
    <source>
        <dbReference type="ARBA" id="ARBA00022777"/>
    </source>
</evidence>
<keyword evidence="8" id="KW-0472">Membrane</keyword>
<feature type="transmembrane region" description="Helical" evidence="8">
    <location>
        <begin position="36"/>
        <end position="54"/>
    </location>
</feature>
<dbReference type="SMART" id="SM00387">
    <property type="entry name" value="HATPase_c"/>
    <property type="match status" value="1"/>
</dbReference>
<proteinExistence type="predicted"/>
<evidence type="ECO:0000256" key="3">
    <source>
        <dbReference type="ARBA" id="ARBA00022679"/>
    </source>
</evidence>
<evidence type="ECO:0000256" key="4">
    <source>
        <dbReference type="ARBA" id="ARBA00022741"/>
    </source>
</evidence>
<dbReference type="PANTHER" id="PTHR43065:SF46">
    <property type="entry name" value="C4-DICARBOXYLATE TRANSPORT SENSOR PROTEIN DCTB"/>
    <property type="match status" value="1"/>
</dbReference>
<keyword evidence="11" id="KW-1185">Reference proteome</keyword>
<keyword evidence="8" id="KW-1133">Transmembrane helix</keyword>
<dbReference type="Proteomes" id="UP000620550">
    <property type="component" value="Unassembled WGS sequence"/>
</dbReference>
<dbReference type="GO" id="GO:0016301">
    <property type="term" value="F:kinase activity"/>
    <property type="evidence" value="ECO:0007669"/>
    <property type="project" value="UniProtKB-KW"/>
</dbReference>
<evidence type="ECO:0000256" key="8">
    <source>
        <dbReference type="SAM" id="Phobius"/>
    </source>
</evidence>
<protein>
    <recommendedName>
        <fullName evidence="2">histidine kinase</fullName>
        <ecNumber evidence="2">2.7.13.3</ecNumber>
    </recommendedName>
</protein>
<keyword evidence="7" id="KW-0902">Two-component regulatory system</keyword>
<evidence type="ECO:0000259" key="9">
    <source>
        <dbReference type="PROSITE" id="PS50109"/>
    </source>
</evidence>
<comment type="caution">
    <text evidence="10">The sequence shown here is derived from an EMBL/GenBank/DDBJ whole genome shotgun (WGS) entry which is preliminary data.</text>
</comment>
<feature type="transmembrane region" description="Helical" evidence="8">
    <location>
        <begin position="12"/>
        <end position="30"/>
    </location>
</feature>
<evidence type="ECO:0000313" key="10">
    <source>
        <dbReference type="EMBL" id="GHE23610.1"/>
    </source>
</evidence>
<evidence type="ECO:0000256" key="2">
    <source>
        <dbReference type="ARBA" id="ARBA00012438"/>
    </source>
</evidence>
<gene>
    <name evidence="10" type="ORF">GCM10017764_05780</name>
</gene>
<sequence>MTSNRMGRSGIFFFLKIVFLLLAAICIAYLLFLKLYIYSSLLFVVWLFIGYGWFRAERRLLGHVLDFAEAVRYRDFTRRFAVKQPETMEGRLFSAFNQINQVYKQISIDKEIQHQYLNKVINMLDSAIIFYQSDSGKVIWINDAFKQLFQTPHLGNIRGLTKRHQELYEKTIHMKLGTQQMETASSAVGKIKLLMHGSEFETQEGTFRIVVYQNINEAIDATETKAWQKLLRVLTHEIMNSIAPISSLAETLHERLEKGYGEDDIDDLKVGIYTIKRRSEGLLQFAKSYRLINRVDEPNLQEVQLKVLFESIYQLLEPTLLQKSIEFDIILKDTRLILRADINLVEQALINLLLNAIEAVKDVATPYISIAGLHRDGYTVIKIQDNGCGMPGDIQEQIFTPFFTTKKSGSGVGLTLSKQIMLLHKGSLFVESEEGRGSTFILQFQA</sequence>
<accession>A0ABQ3HUE0</accession>
<dbReference type="Gene3D" id="3.30.565.10">
    <property type="entry name" value="Histidine kinase-like ATPase, C-terminal domain"/>
    <property type="match status" value="1"/>
</dbReference>
<dbReference type="SUPFAM" id="SSF55874">
    <property type="entry name" value="ATPase domain of HSP90 chaperone/DNA topoisomerase II/histidine kinase"/>
    <property type="match status" value="1"/>
</dbReference>
<dbReference type="CDD" id="cd00075">
    <property type="entry name" value="HATPase"/>
    <property type="match status" value="1"/>
</dbReference>
<dbReference type="InterPro" id="IPR003594">
    <property type="entry name" value="HATPase_dom"/>
</dbReference>
<dbReference type="EC" id="2.7.13.3" evidence="2"/>
<keyword evidence="8" id="KW-0812">Transmembrane</keyword>
<dbReference type="EMBL" id="BNAF01000002">
    <property type="protein sequence ID" value="GHE23610.1"/>
    <property type="molecule type" value="Genomic_DNA"/>
</dbReference>
<dbReference type="RefSeq" id="WP_229826306.1">
    <property type="nucleotide sequence ID" value="NZ_BNAF01000002.1"/>
</dbReference>
<keyword evidence="3" id="KW-0808">Transferase</keyword>
<name>A0ABQ3HUE0_9SPHI</name>
<organism evidence="10 11">
    <name type="scientific">Sphingobacterium griseoflavum</name>
    <dbReference type="NCBI Taxonomy" id="1474952"/>
    <lineage>
        <taxon>Bacteria</taxon>
        <taxon>Pseudomonadati</taxon>
        <taxon>Bacteroidota</taxon>
        <taxon>Sphingobacteriia</taxon>
        <taxon>Sphingobacteriales</taxon>
        <taxon>Sphingobacteriaceae</taxon>
        <taxon>Sphingobacterium</taxon>
    </lineage>
</organism>
<evidence type="ECO:0000256" key="1">
    <source>
        <dbReference type="ARBA" id="ARBA00000085"/>
    </source>
</evidence>
<dbReference type="InterPro" id="IPR036890">
    <property type="entry name" value="HATPase_C_sf"/>
</dbReference>
<comment type="catalytic activity">
    <reaction evidence="1">
        <text>ATP + protein L-histidine = ADP + protein N-phospho-L-histidine.</text>
        <dbReference type="EC" id="2.7.13.3"/>
    </reaction>
</comment>